<evidence type="ECO:0000313" key="2">
    <source>
        <dbReference type="EMBL" id="REG87091.1"/>
    </source>
</evidence>
<name>A0A3E0DYD1_9BACT</name>
<organism evidence="2 3">
    <name type="scientific">Algoriphagus antarcticus</name>
    <dbReference type="NCBI Taxonomy" id="238540"/>
    <lineage>
        <taxon>Bacteria</taxon>
        <taxon>Pseudomonadati</taxon>
        <taxon>Bacteroidota</taxon>
        <taxon>Cytophagia</taxon>
        <taxon>Cytophagales</taxon>
        <taxon>Cyclobacteriaceae</taxon>
        <taxon>Algoriphagus</taxon>
    </lineage>
</organism>
<dbReference type="InterPro" id="IPR036761">
    <property type="entry name" value="TTHA0802/YceI-like_sf"/>
</dbReference>
<accession>A0A3E0DYD1</accession>
<reference evidence="2 3" key="1">
    <citation type="submission" date="2018-08" db="EMBL/GenBank/DDBJ databases">
        <title>Genomic Encyclopedia of Archaeal and Bacterial Type Strains, Phase II (KMG-II): from individual species to whole genera.</title>
        <authorList>
            <person name="Goeker M."/>
        </authorList>
    </citation>
    <scope>NUCLEOTIDE SEQUENCE [LARGE SCALE GENOMIC DNA]</scope>
    <source>
        <strain evidence="2 3">DSM 15986</strain>
    </source>
</reference>
<dbReference type="Gene3D" id="2.40.128.110">
    <property type="entry name" value="Lipid/polyisoprenoid-binding, YceI-like"/>
    <property type="match status" value="1"/>
</dbReference>
<proteinExistence type="predicted"/>
<sequence>MRSETKLIWFLVPIVFLVFTIQGLCQSKYSLSESKEMKVSGTSTIHDWHMDAEGGVTGTAQLTMEGNKLMNISSIKVELKAESLKSGNNSMDKNAYKALSTSKYPSIIFEMTGPSKISGNKISTTGKLSISGISQTIPIEVTYSVNGNSVTFIGSKDIKFSDFKIDPPKAVFGTIKTGNELQLSFNIAFTKAP</sequence>
<dbReference type="AlphaFoldDB" id="A0A3E0DYD1"/>
<dbReference type="Pfam" id="PF04264">
    <property type="entry name" value="YceI"/>
    <property type="match status" value="1"/>
</dbReference>
<evidence type="ECO:0000313" key="3">
    <source>
        <dbReference type="Proteomes" id="UP000256405"/>
    </source>
</evidence>
<dbReference type="PANTHER" id="PTHR34406:SF1">
    <property type="entry name" value="PROTEIN YCEI"/>
    <property type="match status" value="1"/>
</dbReference>
<protein>
    <submittedName>
        <fullName evidence="2">YceI-like domain-containing protein</fullName>
    </submittedName>
</protein>
<dbReference type="SUPFAM" id="SSF101874">
    <property type="entry name" value="YceI-like"/>
    <property type="match status" value="1"/>
</dbReference>
<dbReference type="Proteomes" id="UP000256405">
    <property type="component" value="Unassembled WGS sequence"/>
</dbReference>
<evidence type="ECO:0000259" key="1">
    <source>
        <dbReference type="SMART" id="SM00867"/>
    </source>
</evidence>
<dbReference type="SMART" id="SM00867">
    <property type="entry name" value="YceI"/>
    <property type="match status" value="1"/>
</dbReference>
<dbReference type="EMBL" id="QUNF01000011">
    <property type="protein sequence ID" value="REG87091.1"/>
    <property type="molecule type" value="Genomic_DNA"/>
</dbReference>
<dbReference type="InterPro" id="IPR007372">
    <property type="entry name" value="Lipid/polyisoprenoid-bd_YceI"/>
</dbReference>
<gene>
    <name evidence="2" type="ORF">C8N25_11170</name>
</gene>
<comment type="caution">
    <text evidence="2">The sequence shown here is derived from an EMBL/GenBank/DDBJ whole genome shotgun (WGS) entry which is preliminary data.</text>
</comment>
<dbReference type="OrthoDB" id="9794147at2"/>
<dbReference type="PANTHER" id="PTHR34406">
    <property type="entry name" value="PROTEIN YCEI"/>
    <property type="match status" value="1"/>
</dbReference>
<keyword evidence="3" id="KW-1185">Reference proteome</keyword>
<feature type="domain" description="Lipid/polyisoprenoid-binding YceI-like" evidence="1">
    <location>
        <begin position="28"/>
        <end position="190"/>
    </location>
</feature>